<sequence length="93" mass="10127">MKKIAPFLRNRLILSAHRECTFLLVQKQAVRIGACEVAAKPIEYLLVARTSPVRGADAELPGLALHADAPLSSERLSEKCRNGGSGTCRLSKR</sequence>
<dbReference type="AlphaFoldDB" id="A0A1C7MPB2"/>
<dbReference type="Proteomes" id="UP000092993">
    <property type="component" value="Unassembled WGS sequence"/>
</dbReference>
<protein>
    <submittedName>
        <fullName evidence="2">Uncharacterized protein</fullName>
    </submittedName>
</protein>
<comment type="caution">
    <text evidence="2">The sequence shown here is derived from an EMBL/GenBank/DDBJ whole genome shotgun (WGS) entry which is preliminary data.</text>
</comment>
<feature type="region of interest" description="Disordered" evidence="1">
    <location>
        <begin position="73"/>
        <end position="93"/>
    </location>
</feature>
<evidence type="ECO:0000313" key="3">
    <source>
        <dbReference type="Proteomes" id="UP000092993"/>
    </source>
</evidence>
<evidence type="ECO:0000256" key="1">
    <source>
        <dbReference type="SAM" id="MobiDB-lite"/>
    </source>
</evidence>
<gene>
    <name evidence="2" type="ORF">A0H81_00665</name>
</gene>
<evidence type="ECO:0000313" key="2">
    <source>
        <dbReference type="EMBL" id="OBZ78721.1"/>
    </source>
</evidence>
<organism evidence="2 3">
    <name type="scientific">Grifola frondosa</name>
    <name type="common">Maitake</name>
    <name type="synonym">Polyporus frondosus</name>
    <dbReference type="NCBI Taxonomy" id="5627"/>
    <lineage>
        <taxon>Eukaryota</taxon>
        <taxon>Fungi</taxon>
        <taxon>Dikarya</taxon>
        <taxon>Basidiomycota</taxon>
        <taxon>Agaricomycotina</taxon>
        <taxon>Agaricomycetes</taxon>
        <taxon>Polyporales</taxon>
        <taxon>Grifolaceae</taxon>
        <taxon>Grifola</taxon>
    </lineage>
</organism>
<accession>A0A1C7MPB2</accession>
<keyword evidence="3" id="KW-1185">Reference proteome</keyword>
<reference evidence="2 3" key="1">
    <citation type="submission" date="2016-03" db="EMBL/GenBank/DDBJ databases">
        <title>Whole genome sequencing of Grifola frondosa 9006-11.</title>
        <authorList>
            <person name="Min B."/>
            <person name="Park H."/>
            <person name="Kim J.-G."/>
            <person name="Cho H."/>
            <person name="Oh Y.-L."/>
            <person name="Kong W.-S."/>
            <person name="Choi I.-G."/>
        </authorList>
    </citation>
    <scope>NUCLEOTIDE SEQUENCE [LARGE SCALE GENOMIC DNA]</scope>
    <source>
        <strain evidence="2 3">9006-11</strain>
    </source>
</reference>
<dbReference type="EMBL" id="LUGG01000001">
    <property type="protein sequence ID" value="OBZ78721.1"/>
    <property type="molecule type" value="Genomic_DNA"/>
</dbReference>
<name>A0A1C7MPB2_GRIFR</name>
<proteinExistence type="predicted"/>